<gene>
    <name evidence="5" type="primary">argC</name>
    <name evidence="8" type="ORF">CSPHI_07175</name>
</gene>
<evidence type="ECO:0000313" key="9">
    <source>
        <dbReference type="Proteomes" id="UP000185469"/>
    </source>
</evidence>
<keyword evidence="5" id="KW-0963">Cytoplasm</keyword>
<feature type="active site" evidence="5 6">
    <location>
        <position position="154"/>
    </location>
</feature>
<dbReference type="RefSeq" id="WP_075692110.1">
    <property type="nucleotide sequence ID" value="NZ_CP009248.1"/>
</dbReference>
<dbReference type="InterPro" id="IPR050085">
    <property type="entry name" value="AGPR"/>
</dbReference>
<comment type="similarity">
    <text evidence="5">Belongs to the NAGSA dehydrogenase family. Type 1 subfamily.</text>
</comment>
<evidence type="ECO:0000256" key="6">
    <source>
        <dbReference type="PROSITE-ProRule" id="PRU10010"/>
    </source>
</evidence>
<keyword evidence="9" id="KW-1185">Reference proteome</keyword>
<dbReference type="SUPFAM" id="SSF51735">
    <property type="entry name" value="NAD(P)-binding Rossmann-fold domains"/>
    <property type="match status" value="1"/>
</dbReference>
<comment type="pathway">
    <text evidence="5">Amino-acid biosynthesis; L-arginine biosynthesis; N(2)-acetyl-L-ornithine from L-glutamate: step 3/4.</text>
</comment>
<dbReference type="NCBIfam" id="TIGR01850">
    <property type="entry name" value="argC"/>
    <property type="match status" value="1"/>
</dbReference>
<comment type="catalytic activity">
    <reaction evidence="5">
        <text>N-acetyl-L-glutamate 5-semialdehyde + phosphate + NADP(+) = N-acetyl-L-glutamyl 5-phosphate + NADPH + H(+)</text>
        <dbReference type="Rhea" id="RHEA:21588"/>
        <dbReference type="ChEBI" id="CHEBI:15378"/>
        <dbReference type="ChEBI" id="CHEBI:29123"/>
        <dbReference type="ChEBI" id="CHEBI:43474"/>
        <dbReference type="ChEBI" id="CHEBI:57783"/>
        <dbReference type="ChEBI" id="CHEBI:57936"/>
        <dbReference type="ChEBI" id="CHEBI:58349"/>
        <dbReference type="EC" id="1.2.1.38"/>
    </reaction>
</comment>
<proteinExistence type="inferred from homology"/>
<reference evidence="8 9" key="1">
    <citation type="submission" date="2014-08" db="EMBL/GenBank/DDBJ databases">
        <title>Complete genome sequence of Corynebacterium sphenisci CECT 5990(T) (=DSM 44792(T)), isolated from healthy wild penguins.</title>
        <authorList>
            <person name="Ruckert C."/>
            <person name="Albersmeier A."/>
            <person name="Winkler A."/>
            <person name="Kalinowski J."/>
        </authorList>
    </citation>
    <scope>NUCLEOTIDE SEQUENCE [LARGE SCALE GENOMIC DNA]</scope>
    <source>
        <strain evidence="8 9">DSM 44792</strain>
    </source>
</reference>
<dbReference type="PROSITE" id="PS01224">
    <property type="entry name" value="ARGC"/>
    <property type="match status" value="1"/>
</dbReference>
<dbReference type="PANTHER" id="PTHR32338">
    <property type="entry name" value="N-ACETYL-GAMMA-GLUTAMYL-PHOSPHATE REDUCTASE, CHLOROPLASTIC-RELATED-RELATED"/>
    <property type="match status" value="1"/>
</dbReference>
<dbReference type="AlphaFoldDB" id="A0A1L7CYG3"/>
<accession>A0A1L7CYG3</accession>
<name>A0A1L7CYG3_9CORY</name>
<dbReference type="PANTHER" id="PTHR32338:SF10">
    <property type="entry name" value="N-ACETYL-GAMMA-GLUTAMYL-PHOSPHATE REDUCTASE, CHLOROPLASTIC-RELATED"/>
    <property type="match status" value="1"/>
</dbReference>
<protein>
    <recommendedName>
        <fullName evidence="5">N-acetyl-gamma-glutamyl-phosphate reductase</fullName>
        <shortName evidence="5">AGPR</shortName>
        <ecNumber evidence="5">1.2.1.38</ecNumber>
    </recommendedName>
    <alternativeName>
        <fullName evidence="5">N-acetyl-glutamate semialdehyde dehydrogenase</fullName>
        <shortName evidence="5">NAGSA dehydrogenase</shortName>
    </alternativeName>
</protein>
<dbReference type="STRING" id="1437874.CSPHI_07175"/>
<dbReference type="EC" id="1.2.1.38" evidence="5"/>
<dbReference type="KEGG" id="csph:CSPHI_07175"/>
<dbReference type="GO" id="GO:0051287">
    <property type="term" value="F:NAD binding"/>
    <property type="evidence" value="ECO:0007669"/>
    <property type="project" value="InterPro"/>
</dbReference>
<dbReference type="SUPFAM" id="SSF55347">
    <property type="entry name" value="Glyceraldehyde-3-phosphate dehydrogenase-like, C-terminal domain"/>
    <property type="match status" value="1"/>
</dbReference>
<dbReference type="Gene3D" id="3.30.360.10">
    <property type="entry name" value="Dihydrodipicolinate Reductase, domain 2"/>
    <property type="match status" value="1"/>
</dbReference>
<keyword evidence="4 5" id="KW-0560">Oxidoreductase</keyword>
<dbReference type="SMART" id="SM00859">
    <property type="entry name" value="Semialdhyde_dh"/>
    <property type="match status" value="1"/>
</dbReference>
<organism evidence="8 9">
    <name type="scientific">Corynebacterium sphenisci DSM 44792</name>
    <dbReference type="NCBI Taxonomy" id="1437874"/>
    <lineage>
        <taxon>Bacteria</taxon>
        <taxon>Bacillati</taxon>
        <taxon>Actinomycetota</taxon>
        <taxon>Actinomycetes</taxon>
        <taxon>Mycobacteriales</taxon>
        <taxon>Corynebacteriaceae</taxon>
        <taxon>Corynebacterium</taxon>
    </lineage>
</organism>
<dbReference type="UniPathway" id="UPA00068">
    <property type="reaction ID" value="UER00108"/>
</dbReference>
<keyword evidence="2 5" id="KW-0028">Amino-acid biosynthesis</keyword>
<sequence length="349" mass="35632">MTYSVAIAGASGYAGSEVLRLLLDHPAYASGELAIGALTAASNAGRSVGEILPHLAPLADRVIQETTPENLAGHDAVFLGLPHGHSAEIAAALGEGPDAPAILDCGADFRLSDPAEWRRYYGTEHAGSWTYGIPELPGGREAIASSRRVAVPGCFPTGGTIACLPATAAGLVEPQWSIVSVTGTSGAGKKAAVPMLGSEVMGNLRAYNTAGRHRHTAEFLQNLGGAGELSVSFTPVLAPTSRGILTVATAPLADPATTTAAARAAYAEHYAGEPFVQLLAEGLQPQTKSVVGSNMVQLQVEVDERAGRLLVTSAIDNLVKGTAGAAVQCMNLMLGLDETAGLPRAGLAP</sequence>
<evidence type="ECO:0000256" key="2">
    <source>
        <dbReference type="ARBA" id="ARBA00022605"/>
    </source>
</evidence>
<evidence type="ECO:0000259" key="7">
    <source>
        <dbReference type="SMART" id="SM00859"/>
    </source>
</evidence>
<dbReference type="InterPro" id="IPR023013">
    <property type="entry name" value="AGPR_AS"/>
</dbReference>
<comment type="function">
    <text evidence="5">Catalyzes the NADPH-dependent reduction of N-acetyl-5-glutamyl phosphate to yield N-acetyl-L-glutamate 5-semialdehyde.</text>
</comment>
<evidence type="ECO:0000256" key="5">
    <source>
        <dbReference type="HAMAP-Rule" id="MF_00150"/>
    </source>
</evidence>
<feature type="domain" description="Semialdehyde dehydrogenase NAD-binding" evidence="7">
    <location>
        <begin position="4"/>
        <end position="144"/>
    </location>
</feature>
<dbReference type="InterPro" id="IPR058924">
    <property type="entry name" value="AGPR_dimerisation_dom"/>
</dbReference>
<evidence type="ECO:0000256" key="1">
    <source>
        <dbReference type="ARBA" id="ARBA00022571"/>
    </source>
</evidence>
<dbReference type="Pfam" id="PF01118">
    <property type="entry name" value="Semialdhyde_dh"/>
    <property type="match status" value="1"/>
</dbReference>
<dbReference type="Gene3D" id="3.40.50.720">
    <property type="entry name" value="NAD(P)-binding Rossmann-like Domain"/>
    <property type="match status" value="1"/>
</dbReference>
<dbReference type="GO" id="GO:0070401">
    <property type="term" value="F:NADP+ binding"/>
    <property type="evidence" value="ECO:0007669"/>
    <property type="project" value="InterPro"/>
</dbReference>
<keyword evidence="3 5" id="KW-0521">NADP</keyword>
<dbReference type="CDD" id="cd23934">
    <property type="entry name" value="AGPR_1_C"/>
    <property type="match status" value="1"/>
</dbReference>
<dbReference type="GO" id="GO:0005737">
    <property type="term" value="C:cytoplasm"/>
    <property type="evidence" value="ECO:0007669"/>
    <property type="project" value="UniProtKB-SubCell"/>
</dbReference>
<dbReference type="Proteomes" id="UP000185469">
    <property type="component" value="Chromosome"/>
</dbReference>
<keyword evidence="1 5" id="KW-0055">Arginine biosynthesis</keyword>
<dbReference type="GO" id="GO:0003942">
    <property type="term" value="F:N-acetyl-gamma-glutamyl-phosphate reductase activity"/>
    <property type="evidence" value="ECO:0007669"/>
    <property type="project" value="UniProtKB-UniRule"/>
</dbReference>
<evidence type="ECO:0000256" key="4">
    <source>
        <dbReference type="ARBA" id="ARBA00023002"/>
    </source>
</evidence>
<dbReference type="InterPro" id="IPR000534">
    <property type="entry name" value="Semialdehyde_DH_NAD-bd"/>
</dbReference>
<dbReference type="InterPro" id="IPR036291">
    <property type="entry name" value="NAD(P)-bd_dom_sf"/>
</dbReference>
<dbReference type="GO" id="GO:0006526">
    <property type="term" value="P:L-arginine biosynthetic process"/>
    <property type="evidence" value="ECO:0007669"/>
    <property type="project" value="UniProtKB-UniRule"/>
</dbReference>
<evidence type="ECO:0000313" key="8">
    <source>
        <dbReference type="EMBL" id="APT90857.1"/>
    </source>
</evidence>
<comment type="subcellular location">
    <subcellularLocation>
        <location evidence="5">Cytoplasm</location>
    </subcellularLocation>
</comment>
<dbReference type="InterPro" id="IPR000706">
    <property type="entry name" value="AGPR_type-1"/>
</dbReference>
<dbReference type="HAMAP" id="MF_00150">
    <property type="entry name" value="ArgC_type1"/>
    <property type="match status" value="1"/>
</dbReference>
<dbReference type="CDD" id="cd24148">
    <property type="entry name" value="AGPR_1_actinobacAGPR_like"/>
    <property type="match status" value="1"/>
</dbReference>
<evidence type="ECO:0000256" key="3">
    <source>
        <dbReference type="ARBA" id="ARBA00022857"/>
    </source>
</evidence>
<dbReference type="Pfam" id="PF22698">
    <property type="entry name" value="Semialdhyde_dhC_1"/>
    <property type="match status" value="1"/>
</dbReference>
<dbReference type="EMBL" id="CP009248">
    <property type="protein sequence ID" value="APT90857.1"/>
    <property type="molecule type" value="Genomic_DNA"/>
</dbReference>